<name>A0ABQ9ZV30_9CRUS</name>
<comment type="caution">
    <text evidence="2">The sequence shown here is derived from an EMBL/GenBank/DDBJ whole genome shotgun (WGS) entry which is preliminary data.</text>
</comment>
<accession>A0ABQ9ZV30</accession>
<dbReference type="Proteomes" id="UP001234178">
    <property type="component" value="Unassembled WGS sequence"/>
</dbReference>
<dbReference type="EMBL" id="JAOYFB010000005">
    <property type="protein sequence ID" value="KAK4016374.1"/>
    <property type="molecule type" value="Genomic_DNA"/>
</dbReference>
<keyword evidence="3" id="KW-1185">Reference proteome</keyword>
<reference evidence="2 3" key="1">
    <citation type="journal article" date="2023" name="Nucleic Acids Res.">
        <title>The hologenome of Daphnia magna reveals possible DNA methylation and microbiome-mediated evolution of the host genome.</title>
        <authorList>
            <person name="Chaturvedi A."/>
            <person name="Li X."/>
            <person name="Dhandapani V."/>
            <person name="Marshall H."/>
            <person name="Kissane S."/>
            <person name="Cuenca-Cambronero M."/>
            <person name="Asole G."/>
            <person name="Calvet F."/>
            <person name="Ruiz-Romero M."/>
            <person name="Marangio P."/>
            <person name="Guigo R."/>
            <person name="Rago D."/>
            <person name="Mirbahai L."/>
            <person name="Eastwood N."/>
            <person name="Colbourne J.K."/>
            <person name="Zhou J."/>
            <person name="Mallon E."/>
            <person name="Orsini L."/>
        </authorList>
    </citation>
    <scope>NUCLEOTIDE SEQUENCE [LARGE SCALE GENOMIC DNA]</scope>
    <source>
        <strain evidence="2">LRV0_1</strain>
    </source>
</reference>
<organism evidence="2 3">
    <name type="scientific">Daphnia magna</name>
    <dbReference type="NCBI Taxonomy" id="35525"/>
    <lineage>
        <taxon>Eukaryota</taxon>
        <taxon>Metazoa</taxon>
        <taxon>Ecdysozoa</taxon>
        <taxon>Arthropoda</taxon>
        <taxon>Crustacea</taxon>
        <taxon>Branchiopoda</taxon>
        <taxon>Diplostraca</taxon>
        <taxon>Cladocera</taxon>
        <taxon>Anomopoda</taxon>
        <taxon>Daphniidae</taxon>
        <taxon>Daphnia</taxon>
    </lineage>
</organism>
<protein>
    <submittedName>
        <fullName evidence="2">Uncharacterized protein</fullName>
    </submittedName>
</protein>
<keyword evidence="1" id="KW-0472">Membrane</keyword>
<keyword evidence="1" id="KW-1133">Transmembrane helix</keyword>
<evidence type="ECO:0000313" key="2">
    <source>
        <dbReference type="EMBL" id="KAK4016374.1"/>
    </source>
</evidence>
<keyword evidence="1" id="KW-0812">Transmembrane</keyword>
<evidence type="ECO:0000313" key="3">
    <source>
        <dbReference type="Proteomes" id="UP001234178"/>
    </source>
</evidence>
<gene>
    <name evidence="2" type="ORF">OUZ56_031326</name>
</gene>
<evidence type="ECO:0000256" key="1">
    <source>
        <dbReference type="SAM" id="Phobius"/>
    </source>
</evidence>
<sequence length="111" mass="13465">MFEKKNSSWHILLAIPHQVSLYNSFNFSFVLKKEKKKFFSLDRSHIFFFSFSPAHFVVRDFSLLFFFHLLSLHHHKKKQQQIKHSSPVMPIVPFHHNHFLHHHHHLLFALV</sequence>
<feature type="transmembrane region" description="Helical" evidence="1">
    <location>
        <begin position="45"/>
        <end position="70"/>
    </location>
</feature>
<proteinExistence type="predicted"/>